<dbReference type="Proteomes" id="UP000664277">
    <property type="component" value="Unassembled WGS sequence"/>
</dbReference>
<dbReference type="Pfam" id="PF06877">
    <property type="entry name" value="RraB"/>
    <property type="match status" value="1"/>
</dbReference>
<name>A0A8J7PDB2_9BACT</name>
<evidence type="ECO:0000313" key="2">
    <source>
        <dbReference type="EMBL" id="MBN8659097.1"/>
    </source>
</evidence>
<proteinExistence type="predicted"/>
<gene>
    <name evidence="2" type="ORF">J0M35_01955</name>
</gene>
<dbReference type="EMBL" id="JAFLCK010000002">
    <property type="protein sequence ID" value="MBN8659097.1"/>
    <property type="molecule type" value="Genomic_DNA"/>
</dbReference>
<organism evidence="2 3">
    <name type="scientific">Candidatus Obscuribacter phosphatis</name>
    <dbReference type="NCBI Taxonomy" id="1906157"/>
    <lineage>
        <taxon>Bacteria</taxon>
        <taxon>Bacillati</taxon>
        <taxon>Candidatus Melainabacteria</taxon>
        <taxon>Candidatus Obscuribacterales</taxon>
        <taxon>Candidatus Obscuribacteraceae</taxon>
        <taxon>Candidatus Obscuribacter</taxon>
    </lineage>
</organism>
<dbReference type="SUPFAM" id="SSF89946">
    <property type="entry name" value="Hypothetical protein VC0424"/>
    <property type="match status" value="1"/>
</dbReference>
<evidence type="ECO:0000259" key="1">
    <source>
        <dbReference type="Pfam" id="PF06877"/>
    </source>
</evidence>
<evidence type="ECO:0000313" key="3">
    <source>
        <dbReference type="Proteomes" id="UP000664277"/>
    </source>
</evidence>
<accession>A0A8J7PDB2</accession>
<dbReference type="InterPro" id="IPR036701">
    <property type="entry name" value="RraB-like_sf"/>
</dbReference>
<sequence length="108" mass="12043">MTDRSDWHPSDVQLMESLISLGCNLDEVLEIEHYFIAPDKNSVALLLQAFPKIGHELKHISEYDGEAGNYLVCSVEMRSPAEVTKRTGNLGQLATLYKAIYDGWGTSV</sequence>
<comment type="caution">
    <text evidence="2">The sequence shown here is derived from an EMBL/GenBank/DDBJ whole genome shotgun (WGS) entry which is preliminary data.</text>
</comment>
<feature type="domain" description="Regulator of ribonuclease activity B" evidence="1">
    <location>
        <begin position="13"/>
        <end position="106"/>
    </location>
</feature>
<reference evidence="2" key="1">
    <citation type="submission" date="2021-02" db="EMBL/GenBank/DDBJ databases">
        <title>Genome-Resolved Metagenomics of a Microbial Community Performing Photosynthetic Biological Nutrient Removal.</title>
        <authorList>
            <person name="Mcdaniel E.A."/>
        </authorList>
    </citation>
    <scope>NUCLEOTIDE SEQUENCE</scope>
    <source>
        <strain evidence="2">UWPOB_OBS1</strain>
    </source>
</reference>
<dbReference type="InterPro" id="IPR009671">
    <property type="entry name" value="RraB_dom"/>
</dbReference>
<dbReference type="AlphaFoldDB" id="A0A8J7PDB2"/>
<dbReference type="Gene3D" id="3.30.70.970">
    <property type="entry name" value="RraB-like"/>
    <property type="match status" value="1"/>
</dbReference>
<protein>
    <submittedName>
        <fullName evidence="2">Ribonuclease E inhibitor RraB</fullName>
    </submittedName>
</protein>